<feature type="compositionally biased region" description="Basic and acidic residues" evidence="3">
    <location>
        <begin position="972"/>
        <end position="983"/>
    </location>
</feature>
<evidence type="ECO:0000259" key="5">
    <source>
        <dbReference type="PROSITE" id="PS50982"/>
    </source>
</evidence>
<dbReference type="SMART" id="SM00391">
    <property type="entry name" value="MBD"/>
    <property type="match status" value="1"/>
</dbReference>
<proteinExistence type="predicted"/>
<dbReference type="Pfam" id="PF02791">
    <property type="entry name" value="DDT"/>
    <property type="match status" value="1"/>
</dbReference>
<sequence length="1257" mass="135146">FWPYAFPATTSDYFLQMATLFGGRNQQSAGAGAAASAATGSAAAASVLEESFPEILHRLSKAASGNTAEQTTVMQACSSSSSSPTAASTAAAESSPPPVVEQAAASFWTKGESSSTSGAGSLVQKSQTGGSGQPRTKQRQQSAGDKRRADEQIDFSNPKRRGDSGGKLKSPDEQVMTTSTSNGGSTTVGDEPTSTSTTGSGSGSGGGKRFAVSPLDQQNIFNASAAAWAALSNQILLTNLQTGLFTGGLGAAANPVQQAAEPPSVAVTVPSIASTDDRATSASTTLPSPMTSPLKRTTTTTLEPEPATPTRVSGARQATTGGGRRAVSSRRGRTPTASRRGAAGRGRPATISSSDTRRPAPSASTLDPKETNRSSVDDTIDDVASGQPRSPAALSQFYFAFSSLDHFMNPNAYAASAGSAGRSGPGRPRRRAGRGSRGGITVRQQLAMMKRAGSAVGSTTAAVGNKASPQAQPSNKATPTQQHADLSSSGTQHATNGHLDNNLMEKNLGETINPKLLRNPILCGWRRQTVIRHISASGIRGDVLYYAPCGKRLGSYVEVMRYLRKNGIINLTKEDFSFSSKIIVGEFVCNRRDSLKSGLVNLSESDVLTLLSQLKNNGSGGSLSSSMKNSPNDGANDSLSRRSKRVTTALVRKSSVTKATTQRRKLEFKQSDGERGRVRNLKAQQKLKKQQNKQEAPAVKRVVAKAAAVMREEQKLLKNNEKEVKVRQVRVPVEDTEVEHAKVGFYCYCGGDLLMVMQFVTTFGHVLNIKKSDIPSLATMHAGLLNSPPDQQAVVNLTKTLLSLLLEYSNLPTGASAVCTCTGLTLKDETVTDANYSELLRLFFTSRDDPSCLQLANSLESNSFEAVDPSVKVRMLAYMCNDLLYCRNVVREVESNIEELAKLKSDKWSKKGKIRALRLARAAKVGEQQQKKVVVVGKDQKLDESAVSELGASSAEKYDPTAEANNNQQLHNCDESTKDDLKSEQQQQQQQGGGEPGHSGALFESELTPEEVDQMRCKISNRGLKIRSLPLGQDRLRRNYWMINEIRGILVQSVESGSNTVETDVRDCVTALRDAVVALMNDDHHHKVSIAENDAIEADDRLLKSAYAKASAPAGSGSGGGDSCCWWIIDQPSKVDELLQSLSQRGIRERLFSRSLAKYSDTYKECAFGDKSAIELTPTIRRSGPSFVEQMMTVLTAMQQLEDKCYQANIHEMVVVWKICPLKLFTGVKEWMARVLRLSSTCAWMRWNLSSLGKNQS</sequence>
<evidence type="ECO:0000256" key="2">
    <source>
        <dbReference type="ARBA" id="ARBA00023242"/>
    </source>
</evidence>
<dbReference type="PANTHER" id="PTHR45915">
    <property type="entry name" value="TRANSCRIPTION INTERMEDIARY FACTOR"/>
    <property type="match status" value="1"/>
</dbReference>
<dbReference type="PROSITE" id="PS50982">
    <property type="entry name" value="MBD"/>
    <property type="match status" value="1"/>
</dbReference>
<feature type="domain" description="DDT" evidence="4">
    <location>
        <begin position="747"/>
        <end position="811"/>
    </location>
</feature>
<dbReference type="Proteomes" id="UP000243006">
    <property type="component" value="Unassembled WGS sequence"/>
</dbReference>
<feature type="region of interest" description="Disordered" evidence="3">
    <location>
        <begin position="415"/>
        <end position="502"/>
    </location>
</feature>
<feature type="domain" description="MBD" evidence="5">
    <location>
        <begin position="511"/>
        <end position="583"/>
    </location>
</feature>
<feature type="compositionally biased region" description="Polar residues" evidence="3">
    <location>
        <begin position="111"/>
        <end position="143"/>
    </location>
</feature>
<dbReference type="GO" id="GO:0003677">
    <property type="term" value="F:DNA binding"/>
    <property type="evidence" value="ECO:0007669"/>
    <property type="project" value="InterPro"/>
</dbReference>
<evidence type="ECO:0000256" key="1">
    <source>
        <dbReference type="ARBA" id="ARBA00004123"/>
    </source>
</evidence>
<feature type="region of interest" description="Disordered" evidence="3">
    <location>
        <begin position="63"/>
        <end position="210"/>
    </location>
</feature>
<feature type="region of interest" description="Disordered" evidence="3">
    <location>
        <begin position="618"/>
        <end position="677"/>
    </location>
</feature>
<feature type="compositionally biased region" description="Polar residues" evidence="3">
    <location>
        <begin position="63"/>
        <end position="77"/>
    </location>
</feature>
<evidence type="ECO:0000256" key="3">
    <source>
        <dbReference type="SAM" id="MobiDB-lite"/>
    </source>
</evidence>
<dbReference type="Gene3D" id="3.30.890.10">
    <property type="entry name" value="Methyl-cpg-binding Protein 2, Chain A"/>
    <property type="match status" value="1"/>
</dbReference>
<feature type="compositionally biased region" description="Low complexity" evidence="3">
    <location>
        <begin position="280"/>
        <end position="319"/>
    </location>
</feature>
<feature type="region of interest" description="Disordered" evidence="3">
    <location>
        <begin position="272"/>
        <end position="389"/>
    </location>
</feature>
<reference evidence="6 7" key="1">
    <citation type="submission" date="2015-04" db="EMBL/GenBank/DDBJ databases">
        <title>Draft genome of the roundworm Trichinella nativa.</title>
        <authorList>
            <person name="Mitreva M."/>
        </authorList>
    </citation>
    <scope>NUCLEOTIDE SEQUENCE [LARGE SCALE GENOMIC DNA]</scope>
    <source>
        <strain evidence="6 7">ISS45</strain>
    </source>
</reference>
<feature type="compositionally biased region" description="Polar residues" evidence="3">
    <location>
        <begin position="456"/>
        <end position="499"/>
    </location>
</feature>
<dbReference type="Pfam" id="PF01429">
    <property type="entry name" value="MBD"/>
    <property type="match status" value="1"/>
</dbReference>
<dbReference type="InterPro" id="IPR028941">
    <property type="entry name" value="WHIM2_dom"/>
</dbReference>
<dbReference type="InterPro" id="IPR016177">
    <property type="entry name" value="DNA-bd_dom_sf"/>
</dbReference>
<evidence type="ECO:0000313" key="7">
    <source>
        <dbReference type="Proteomes" id="UP000243006"/>
    </source>
</evidence>
<protein>
    <submittedName>
        <fullName evidence="6">Putative Methyl-CpG binding domain protein</fullName>
    </submittedName>
</protein>
<feature type="compositionally biased region" description="Low complexity" evidence="3">
    <location>
        <begin position="618"/>
        <end position="630"/>
    </location>
</feature>
<dbReference type="SUPFAM" id="SSF54171">
    <property type="entry name" value="DNA-binding domain"/>
    <property type="match status" value="1"/>
</dbReference>
<dbReference type="AlphaFoldDB" id="A0A1Y3EXP4"/>
<feature type="compositionally biased region" description="Basic and acidic residues" evidence="3">
    <location>
        <begin position="367"/>
        <end position="376"/>
    </location>
</feature>
<feature type="compositionally biased region" description="Low complexity" evidence="3">
    <location>
        <begin position="78"/>
        <end position="94"/>
    </location>
</feature>
<dbReference type="EMBL" id="LVZM01000162">
    <property type="protein sequence ID" value="OUC49952.1"/>
    <property type="molecule type" value="Genomic_DNA"/>
</dbReference>
<gene>
    <name evidence="6" type="ORF">D917_00919</name>
</gene>
<accession>A0A1Y3EXP4</accession>
<feature type="compositionally biased region" description="Basic and acidic residues" evidence="3">
    <location>
        <begin position="664"/>
        <end position="677"/>
    </location>
</feature>
<feature type="compositionally biased region" description="Basic and acidic residues" evidence="3">
    <location>
        <begin position="160"/>
        <end position="172"/>
    </location>
</feature>
<dbReference type="GO" id="GO:0005634">
    <property type="term" value="C:nucleus"/>
    <property type="evidence" value="ECO:0007669"/>
    <property type="project" value="UniProtKB-SubCell"/>
</dbReference>
<dbReference type="GO" id="GO:0000785">
    <property type="term" value="C:chromatin"/>
    <property type="evidence" value="ECO:0007669"/>
    <property type="project" value="TreeGrafter"/>
</dbReference>
<feature type="compositionally biased region" description="Low complexity" evidence="3">
    <location>
        <begin position="177"/>
        <end position="199"/>
    </location>
</feature>
<feature type="non-terminal residue" evidence="6">
    <location>
        <position position="1"/>
    </location>
</feature>
<dbReference type="Pfam" id="PF15613">
    <property type="entry name" value="WSD"/>
    <property type="match status" value="1"/>
</dbReference>
<dbReference type="PROSITE" id="PS50827">
    <property type="entry name" value="DDT"/>
    <property type="match status" value="1"/>
</dbReference>
<organism evidence="6 7">
    <name type="scientific">Trichinella nativa</name>
    <dbReference type="NCBI Taxonomy" id="6335"/>
    <lineage>
        <taxon>Eukaryota</taxon>
        <taxon>Metazoa</taxon>
        <taxon>Ecdysozoa</taxon>
        <taxon>Nematoda</taxon>
        <taxon>Enoplea</taxon>
        <taxon>Dorylaimia</taxon>
        <taxon>Trichinellida</taxon>
        <taxon>Trichinellidae</taxon>
        <taxon>Trichinella</taxon>
    </lineage>
</organism>
<feature type="compositionally biased region" description="Low complexity" evidence="3">
    <location>
        <begin position="334"/>
        <end position="350"/>
    </location>
</feature>
<name>A0A1Y3EXP4_9BILA</name>
<evidence type="ECO:0000259" key="4">
    <source>
        <dbReference type="PROSITE" id="PS50827"/>
    </source>
</evidence>
<dbReference type="PANTHER" id="PTHR45915:SF2">
    <property type="entry name" value="TOUTATIS, ISOFORM E"/>
    <property type="match status" value="1"/>
</dbReference>
<comment type="subcellular location">
    <subcellularLocation>
        <location evidence="1">Nucleus</location>
    </subcellularLocation>
</comment>
<dbReference type="InterPro" id="IPR001739">
    <property type="entry name" value="Methyl_CpG_DNA-bd"/>
</dbReference>
<evidence type="ECO:0000313" key="6">
    <source>
        <dbReference type="EMBL" id="OUC49952.1"/>
    </source>
</evidence>
<comment type="caution">
    <text evidence="6">The sequence shown here is derived from an EMBL/GenBank/DDBJ whole genome shotgun (WGS) entry which is preliminary data.</text>
</comment>
<feature type="region of interest" description="Disordered" evidence="3">
    <location>
        <begin position="947"/>
        <end position="1002"/>
    </location>
</feature>
<feature type="compositionally biased region" description="Low complexity" evidence="3">
    <location>
        <begin position="415"/>
        <end position="426"/>
    </location>
</feature>
<keyword evidence="2" id="KW-0539">Nucleus</keyword>
<dbReference type="InterPro" id="IPR018501">
    <property type="entry name" value="DDT_dom"/>
</dbReference>